<evidence type="ECO:0000256" key="1">
    <source>
        <dbReference type="SAM" id="MobiDB-lite"/>
    </source>
</evidence>
<protein>
    <submittedName>
        <fullName evidence="2">Uncharacterized protein</fullName>
    </submittedName>
</protein>
<dbReference type="Proteomes" id="UP000314294">
    <property type="component" value="Unassembled WGS sequence"/>
</dbReference>
<sequence>MDAAGCTLDRLIECAGVVCVRFPFRWSRAGECKHSSGSAYQNEESGAGGRRSLCGECPKQNATNHPTW</sequence>
<comment type="caution">
    <text evidence="2">The sequence shown here is derived from an EMBL/GenBank/DDBJ whole genome shotgun (WGS) entry which is preliminary data.</text>
</comment>
<keyword evidence="3" id="KW-1185">Reference proteome</keyword>
<accession>A0A4Z2FY13</accession>
<evidence type="ECO:0000313" key="3">
    <source>
        <dbReference type="Proteomes" id="UP000314294"/>
    </source>
</evidence>
<dbReference type="EMBL" id="SRLO01000819">
    <property type="protein sequence ID" value="TNN45871.1"/>
    <property type="molecule type" value="Genomic_DNA"/>
</dbReference>
<gene>
    <name evidence="2" type="ORF">EYF80_043931</name>
</gene>
<reference evidence="2 3" key="1">
    <citation type="submission" date="2019-03" db="EMBL/GenBank/DDBJ databases">
        <title>First draft genome of Liparis tanakae, snailfish: a comprehensive survey of snailfish specific genes.</title>
        <authorList>
            <person name="Kim W."/>
            <person name="Song I."/>
            <person name="Jeong J.-H."/>
            <person name="Kim D."/>
            <person name="Kim S."/>
            <person name="Ryu S."/>
            <person name="Song J.Y."/>
            <person name="Lee S.K."/>
        </authorList>
    </citation>
    <scope>NUCLEOTIDE SEQUENCE [LARGE SCALE GENOMIC DNA]</scope>
    <source>
        <tissue evidence="2">Muscle</tissue>
    </source>
</reference>
<dbReference type="AlphaFoldDB" id="A0A4Z2FY13"/>
<feature type="compositionally biased region" description="Polar residues" evidence="1">
    <location>
        <begin position="35"/>
        <end position="44"/>
    </location>
</feature>
<evidence type="ECO:0000313" key="2">
    <source>
        <dbReference type="EMBL" id="TNN45871.1"/>
    </source>
</evidence>
<name>A0A4Z2FY13_9TELE</name>
<proteinExistence type="predicted"/>
<feature type="region of interest" description="Disordered" evidence="1">
    <location>
        <begin position="32"/>
        <end position="52"/>
    </location>
</feature>
<organism evidence="2 3">
    <name type="scientific">Liparis tanakae</name>
    <name type="common">Tanaka's snailfish</name>
    <dbReference type="NCBI Taxonomy" id="230148"/>
    <lineage>
        <taxon>Eukaryota</taxon>
        <taxon>Metazoa</taxon>
        <taxon>Chordata</taxon>
        <taxon>Craniata</taxon>
        <taxon>Vertebrata</taxon>
        <taxon>Euteleostomi</taxon>
        <taxon>Actinopterygii</taxon>
        <taxon>Neopterygii</taxon>
        <taxon>Teleostei</taxon>
        <taxon>Neoteleostei</taxon>
        <taxon>Acanthomorphata</taxon>
        <taxon>Eupercaria</taxon>
        <taxon>Perciformes</taxon>
        <taxon>Cottioidei</taxon>
        <taxon>Cottales</taxon>
        <taxon>Liparidae</taxon>
        <taxon>Liparis</taxon>
    </lineage>
</organism>